<name>A0A095ZCD4_9BURK</name>
<dbReference type="PANTHER" id="PTHR47245:SF2">
    <property type="entry name" value="PEPTIDYL-PROLYL CIS-TRANS ISOMERASE HP_0175-RELATED"/>
    <property type="match status" value="1"/>
</dbReference>
<dbReference type="EMBL" id="JRNI01000004">
    <property type="protein sequence ID" value="KGF32410.1"/>
    <property type="molecule type" value="Genomic_DNA"/>
</dbReference>
<dbReference type="InterPro" id="IPR000297">
    <property type="entry name" value="PPIase_PpiC"/>
</dbReference>
<evidence type="ECO:0000256" key="4">
    <source>
        <dbReference type="ARBA" id="ARBA00023110"/>
    </source>
</evidence>
<comment type="caution">
    <text evidence="9">The sequence shown here is derived from an EMBL/GenBank/DDBJ whole genome shotgun (WGS) entry which is preliminary data.</text>
</comment>
<dbReference type="PANTHER" id="PTHR47245">
    <property type="entry name" value="PEPTIDYLPROLYL ISOMERASE"/>
    <property type="match status" value="1"/>
</dbReference>
<sequence>MKRFILAAAVALAFPVYAQNAATVNGQPIPQAEIDTMIKAMSARGMEDTPENRKLILDQLITGEVLSQEAVKQGLDKDEQTRLLIENSRKEILINSLIAKWMEDHNPSEADINKAYDELVADSKNTKEYNIRHILLKEEKEAQELLKKIKDKKIDFATAAKENSIDHGSGKEGGDLGWAEAQNFVPEFADAVVAAKPKEIVAEPVKSQFGWHIIEVLDERSVEPPTKDEATPGLKQMIQQQQLQAYVEELRKAATVVESNDDGQKEEAAKKK</sequence>
<dbReference type="OrthoDB" id="14196at2"/>
<protein>
    <recommendedName>
        <fullName evidence="3">peptidylprolyl isomerase</fullName>
        <ecNumber evidence="3">5.2.1.8</ecNumber>
    </recommendedName>
</protein>
<organism evidence="9 10">
    <name type="scientific">Oligella urethralis DNF00040</name>
    <dbReference type="NCBI Taxonomy" id="1401065"/>
    <lineage>
        <taxon>Bacteria</taxon>
        <taxon>Pseudomonadati</taxon>
        <taxon>Pseudomonadota</taxon>
        <taxon>Betaproteobacteria</taxon>
        <taxon>Burkholderiales</taxon>
        <taxon>Alcaligenaceae</taxon>
        <taxon>Oligella</taxon>
    </lineage>
</organism>
<dbReference type="EC" id="5.2.1.8" evidence="3"/>
<dbReference type="Proteomes" id="UP000029629">
    <property type="component" value="Unassembled WGS sequence"/>
</dbReference>
<evidence type="ECO:0000313" key="10">
    <source>
        <dbReference type="Proteomes" id="UP000029629"/>
    </source>
</evidence>
<evidence type="ECO:0000256" key="6">
    <source>
        <dbReference type="PROSITE-ProRule" id="PRU00278"/>
    </source>
</evidence>
<evidence type="ECO:0000256" key="7">
    <source>
        <dbReference type="SAM" id="SignalP"/>
    </source>
</evidence>
<evidence type="ECO:0000256" key="3">
    <source>
        <dbReference type="ARBA" id="ARBA00013194"/>
    </source>
</evidence>
<keyword evidence="7" id="KW-0732">Signal</keyword>
<keyword evidence="4 6" id="KW-0697">Rotamase</keyword>
<comment type="similarity">
    <text evidence="2">Belongs to the PpiC/parvulin rotamase family.</text>
</comment>
<dbReference type="SUPFAM" id="SSF54534">
    <property type="entry name" value="FKBP-like"/>
    <property type="match status" value="1"/>
</dbReference>
<dbReference type="AlphaFoldDB" id="A0A095ZCD4"/>
<evidence type="ECO:0000256" key="5">
    <source>
        <dbReference type="ARBA" id="ARBA00023235"/>
    </source>
</evidence>
<dbReference type="eggNOG" id="COG0760">
    <property type="taxonomic scope" value="Bacteria"/>
</dbReference>
<dbReference type="InterPro" id="IPR023058">
    <property type="entry name" value="PPIase_PpiC_CS"/>
</dbReference>
<feature type="signal peptide" evidence="7">
    <location>
        <begin position="1"/>
        <end position="18"/>
    </location>
</feature>
<keyword evidence="5 6" id="KW-0413">Isomerase</keyword>
<reference evidence="9 10" key="1">
    <citation type="submission" date="2014-07" db="EMBL/GenBank/DDBJ databases">
        <authorList>
            <person name="McCorrison J."/>
            <person name="Sanka R."/>
            <person name="Torralba M."/>
            <person name="Gillis M."/>
            <person name="Haft D.H."/>
            <person name="Methe B."/>
            <person name="Sutton G."/>
            <person name="Nelson K.E."/>
        </authorList>
    </citation>
    <scope>NUCLEOTIDE SEQUENCE [LARGE SCALE GENOMIC DNA]</scope>
    <source>
        <strain evidence="9 10">DNF00040</strain>
    </source>
</reference>
<dbReference type="InterPro" id="IPR046357">
    <property type="entry name" value="PPIase_dom_sf"/>
</dbReference>
<dbReference type="PROSITE" id="PS01096">
    <property type="entry name" value="PPIC_PPIASE_1"/>
    <property type="match status" value="1"/>
</dbReference>
<dbReference type="InterPro" id="IPR050245">
    <property type="entry name" value="PrsA_foldase"/>
</dbReference>
<gene>
    <name evidence="9" type="ORF">HMPREF2130_00955</name>
</gene>
<proteinExistence type="inferred from homology"/>
<dbReference type="SUPFAM" id="SSF109998">
    <property type="entry name" value="Triger factor/SurA peptide-binding domain-like"/>
    <property type="match status" value="1"/>
</dbReference>
<feature type="domain" description="PpiC" evidence="8">
    <location>
        <begin position="126"/>
        <end position="218"/>
    </location>
</feature>
<comment type="catalytic activity">
    <reaction evidence="1">
        <text>[protein]-peptidylproline (omega=180) = [protein]-peptidylproline (omega=0)</text>
        <dbReference type="Rhea" id="RHEA:16237"/>
        <dbReference type="Rhea" id="RHEA-COMP:10747"/>
        <dbReference type="Rhea" id="RHEA-COMP:10748"/>
        <dbReference type="ChEBI" id="CHEBI:83833"/>
        <dbReference type="ChEBI" id="CHEBI:83834"/>
        <dbReference type="EC" id="5.2.1.8"/>
    </reaction>
</comment>
<dbReference type="Gene3D" id="3.10.50.40">
    <property type="match status" value="1"/>
</dbReference>
<keyword evidence="10" id="KW-1185">Reference proteome</keyword>
<dbReference type="InterPro" id="IPR027304">
    <property type="entry name" value="Trigger_fact/SurA_dom_sf"/>
</dbReference>
<dbReference type="RefSeq" id="WP_036557184.1">
    <property type="nucleotide sequence ID" value="NZ_JRNI01000004.1"/>
</dbReference>
<evidence type="ECO:0000256" key="2">
    <source>
        <dbReference type="ARBA" id="ARBA00007656"/>
    </source>
</evidence>
<evidence type="ECO:0000256" key="1">
    <source>
        <dbReference type="ARBA" id="ARBA00000971"/>
    </source>
</evidence>
<feature type="chain" id="PRO_5007758933" description="peptidylprolyl isomerase" evidence="7">
    <location>
        <begin position="19"/>
        <end position="272"/>
    </location>
</feature>
<evidence type="ECO:0000259" key="8">
    <source>
        <dbReference type="PROSITE" id="PS50198"/>
    </source>
</evidence>
<dbReference type="Gene3D" id="1.10.8.1040">
    <property type="match status" value="1"/>
</dbReference>
<dbReference type="PROSITE" id="PS50198">
    <property type="entry name" value="PPIC_PPIASE_2"/>
    <property type="match status" value="1"/>
</dbReference>
<dbReference type="GO" id="GO:0003755">
    <property type="term" value="F:peptidyl-prolyl cis-trans isomerase activity"/>
    <property type="evidence" value="ECO:0007669"/>
    <property type="project" value="UniProtKB-KW"/>
</dbReference>
<evidence type="ECO:0000313" key="9">
    <source>
        <dbReference type="EMBL" id="KGF32410.1"/>
    </source>
</evidence>
<accession>A0A095ZCD4</accession>
<dbReference type="Pfam" id="PF00639">
    <property type="entry name" value="Rotamase"/>
    <property type="match status" value="1"/>
</dbReference>